<dbReference type="Pfam" id="PF07859">
    <property type="entry name" value="Abhydrolase_3"/>
    <property type="match status" value="1"/>
</dbReference>
<evidence type="ECO:0000259" key="2">
    <source>
        <dbReference type="Pfam" id="PF07859"/>
    </source>
</evidence>
<dbReference type="Gene3D" id="3.40.50.1820">
    <property type="entry name" value="alpha/beta hydrolase"/>
    <property type="match status" value="1"/>
</dbReference>
<proteinExistence type="predicted"/>
<evidence type="ECO:0000313" key="3">
    <source>
        <dbReference type="EMBL" id="EHJ06803.1"/>
    </source>
</evidence>
<feature type="domain" description="Alpha/beta hydrolase fold-3" evidence="2">
    <location>
        <begin position="32"/>
        <end position="220"/>
    </location>
</feature>
<dbReference type="GO" id="GO:0016787">
    <property type="term" value="F:hydrolase activity"/>
    <property type="evidence" value="ECO:0007669"/>
    <property type="project" value="UniProtKB-KW"/>
</dbReference>
<comment type="caution">
    <text evidence="3">The sequence shown here is derived from an EMBL/GenBank/DDBJ whole genome shotgun (WGS) entry which is preliminary data.</text>
</comment>
<dbReference type="Proteomes" id="UP000005413">
    <property type="component" value="Unassembled WGS sequence"/>
</dbReference>
<dbReference type="SUPFAM" id="SSF53474">
    <property type="entry name" value="alpha/beta-Hydrolases"/>
    <property type="match status" value="1"/>
</dbReference>
<dbReference type="PANTHER" id="PTHR48081:SF3">
    <property type="entry name" value="ALPHA_BETA HYDROLASE FOLD-3 DOMAIN-CONTAINING PROTEIN"/>
    <property type="match status" value="1"/>
</dbReference>
<organism evidence="3 4">
    <name type="scientific">Staphylococcus simiae CCM 7213 = CCUG 51256</name>
    <dbReference type="NCBI Taxonomy" id="911238"/>
    <lineage>
        <taxon>Bacteria</taxon>
        <taxon>Bacillati</taxon>
        <taxon>Bacillota</taxon>
        <taxon>Bacilli</taxon>
        <taxon>Bacillales</taxon>
        <taxon>Staphylococcaceae</taxon>
        <taxon>Staphylococcus</taxon>
    </lineage>
</organism>
<dbReference type="EMBL" id="AEUN01000544">
    <property type="protein sequence ID" value="EHJ06803.1"/>
    <property type="molecule type" value="Genomic_DNA"/>
</dbReference>
<dbReference type="OrthoDB" id="9815425at2"/>
<evidence type="ECO:0000313" key="4">
    <source>
        <dbReference type="Proteomes" id="UP000005413"/>
    </source>
</evidence>
<dbReference type="PANTHER" id="PTHR48081">
    <property type="entry name" value="AB HYDROLASE SUPERFAMILY PROTEIN C4A8.06C"/>
    <property type="match status" value="1"/>
</dbReference>
<evidence type="ECO:0000256" key="1">
    <source>
        <dbReference type="ARBA" id="ARBA00022801"/>
    </source>
</evidence>
<dbReference type="InterPro" id="IPR013094">
    <property type="entry name" value="AB_hydrolase_3"/>
</dbReference>
<dbReference type="InterPro" id="IPR029058">
    <property type="entry name" value="AB_hydrolase_fold"/>
</dbReference>
<keyword evidence="1" id="KW-0378">Hydrolase</keyword>
<reference evidence="3 4" key="1">
    <citation type="journal article" date="2012" name="BMC Genomics">
        <title>Comparative genomic analysis of the genus Staphylococcus including Staphylococcus aureus and its newly described sister species Staphylococcus simiae.</title>
        <authorList>
            <person name="Suzuki H."/>
            <person name="Lefebure T."/>
            <person name="Pavinski Bitar P."/>
            <person name="Stanhope M.J."/>
        </authorList>
    </citation>
    <scope>NUCLEOTIDE SEQUENCE [LARGE SCALE GENOMIC DNA]</scope>
    <source>
        <strain evidence="3 4">CCM 7213</strain>
    </source>
</reference>
<protein>
    <recommendedName>
        <fullName evidence="2">Alpha/beta hydrolase fold-3 domain-containing protein</fullName>
    </recommendedName>
</protein>
<name>G5JLX4_9STAP</name>
<dbReference type="AlphaFoldDB" id="G5JLX4"/>
<sequence>MSTIEKSVLTSDNFTLPYTIIKATTQPSKGIIVYYHGGGLVFGKPNDLPQDYLDILTQHYDVILASYRLAPEATIDQIIDDALTCFDAIKENYQDVPTFVFGRSSGAYLSMIVARDRQVDGIIDFYGYSRLQVPAFLRPSAYFEKLAGSITPEMIQTLTSQTPVVADQLQQRFLLYVYARGKANWFDMLSLEQTASMKYNISPKQLKSFPPMFIVHCKGDTDVPFSESEHIIKHVPSTSFTPLDKDAHDFDRKVDDFNKDIYQQAVNFIDNVNRN</sequence>
<dbReference type="PATRIC" id="fig|911238.3.peg.2201"/>
<dbReference type="RefSeq" id="WP_002465172.1">
    <property type="nucleotide sequence ID" value="NZ_AEUN01000544.1"/>
</dbReference>
<dbReference type="InterPro" id="IPR050300">
    <property type="entry name" value="GDXG_lipolytic_enzyme"/>
</dbReference>
<keyword evidence="4" id="KW-1185">Reference proteome</keyword>
<gene>
    <name evidence="3" type="ORF">SS7213T_12467</name>
</gene>
<accession>G5JLX4</accession>